<gene>
    <name evidence="1" type="ORF">ENU21_02550</name>
</gene>
<dbReference type="EMBL" id="DTBQ01000071">
    <property type="protein sequence ID" value="HGM46621.1"/>
    <property type="molecule type" value="Genomic_DNA"/>
</dbReference>
<accession>A0A7C4D202</accession>
<sequence length="44" mass="5263">MFQSELAARLSIPTTTLWRRLRKLQELGYIVIERRGGRNYVRLT</sequence>
<dbReference type="Gene3D" id="1.10.10.10">
    <property type="entry name" value="Winged helix-like DNA-binding domain superfamily/Winged helix DNA-binding domain"/>
    <property type="match status" value="1"/>
</dbReference>
<name>A0A7C4D202_THEPE</name>
<dbReference type="AlphaFoldDB" id="A0A7C4D202"/>
<reference evidence="1" key="1">
    <citation type="journal article" date="2020" name="mSystems">
        <title>Genome- and Community-Level Interaction Insights into Carbon Utilization and Element Cycling Functions of Hydrothermarchaeota in Hydrothermal Sediment.</title>
        <authorList>
            <person name="Zhou Z."/>
            <person name="Liu Y."/>
            <person name="Xu W."/>
            <person name="Pan J."/>
            <person name="Luo Z.H."/>
            <person name="Li M."/>
        </authorList>
    </citation>
    <scope>NUCLEOTIDE SEQUENCE</scope>
    <source>
        <strain evidence="1">SpSt-649</strain>
    </source>
</reference>
<dbReference type="CDD" id="cd00090">
    <property type="entry name" value="HTH_ARSR"/>
    <property type="match status" value="1"/>
</dbReference>
<protein>
    <submittedName>
        <fullName evidence="1">Winged helix-turn-helix transcriptional regulator</fullName>
    </submittedName>
</protein>
<dbReference type="SUPFAM" id="SSF46785">
    <property type="entry name" value="Winged helix' DNA-binding domain"/>
    <property type="match status" value="1"/>
</dbReference>
<organism evidence="1">
    <name type="scientific">Thermofilum pendens</name>
    <dbReference type="NCBI Taxonomy" id="2269"/>
    <lineage>
        <taxon>Archaea</taxon>
        <taxon>Thermoproteota</taxon>
        <taxon>Thermoprotei</taxon>
        <taxon>Thermofilales</taxon>
        <taxon>Thermofilaceae</taxon>
        <taxon>Thermofilum</taxon>
    </lineage>
</organism>
<dbReference type="Pfam" id="PF13412">
    <property type="entry name" value="HTH_24"/>
    <property type="match status" value="1"/>
</dbReference>
<proteinExistence type="predicted"/>
<comment type="caution">
    <text evidence="1">The sequence shown here is derived from an EMBL/GenBank/DDBJ whole genome shotgun (WGS) entry which is preliminary data.</text>
</comment>
<dbReference type="InterPro" id="IPR036390">
    <property type="entry name" value="WH_DNA-bd_sf"/>
</dbReference>
<evidence type="ECO:0000313" key="1">
    <source>
        <dbReference type="EMBL" id="HGM46621.1"/>
    </source>
</evidence>
<dbReference type="InterPro" id="IPR036388">
    <property type="entry name" value="WH-like_DNA-bd_sf"/>
</dbReference>
<dbReference type="InterPro" id="IPR011991">
    <property type="entry name" value="ArsR-like_HTH"/>
</dbReference>